<name>A0ACC0XDG8_9ROSI</name>
<dbReference type="EMBL" id="CM047748">
    <property type="protein sequence ID" value="KAJ0015254.1"/>
    <property type="molecule type" value="Genomic_DNA"/>
</dbReference>
<sequence length="553" mass="63934">MGYSGCDSMENRIDNLDRISALPDEILHHILSFVSLKQAVRTSVLSKSWKETWHTCPILVLENHTHRDIARVKEVLKFMEQTLLNRHMEMISLRKLMISLSWFWDDKVAALVDRCVCFAIGSNVKELKLRFPLLWGRYNLPQIVFCAKSINVLELDHCTLSRPRIGVQLSLRKLCLVGVYVDDQMIENLFARCPLIEYLTIESSKGFKSLELFSLRKLHEVEISSNAELKKVEINALNVHSVTITNMETCVINVACCKNLKCLVLSDLSITDDWLCNVISDFSLLQFLSIIYCHKLRSLKISGPSLKELVIIGCDLVEVKLETPNLSIFRFHGHPISFTSNAMALSETDLYIYGYDDDIQVDIQVLVKYIELLAKFNQCSEVLNLEHCTGAVVIVPREWRQILHPPLCGVKHLNLLIDDDLFDFTIPQLVDSLLWLSPHIETISMSFPLGHRHEYSFQFLYKEQLIHKGENPSCCQSLPISCWQNCLKGVKIEHTATYFARPASVDRFSLERKTSEKRTYEERFYFHDNIWDELNNLHLNLRNKFSYLFDGDK</sequence>
<proteinExistence type="predicted"/>
<keyword evidence="2" id="KW-1185">Reference proteome</keyword>
<reference evidence="2" key="1">
    <citation type="journal article" date="2023" name="G3 (Bethesda)">
        <title>Genome assembly and association tests identify interacting loci associated with vigor, precocity, and sex in interspecific pistachio rootstocks.</title>
        <authorList>
            <person name="Palmer W."/>
            <person name="Jacygrad E."/>
            <person name="Sagayaradj S."/>
            <person name="Cavanaugh K."/>
            <person name="Han R."/>
            <person name="Bertier L."/>
            <person name="Beede B."/>
            <person name="Kafkas S."/>
            <person name="Golino D."/>
            <person name="Preece J."/>
            <person name="Michelmore R."/>
        </authorList>
    </citation>
    <scope>NUCLEOTIDE SEQUENCE [LARGE SCALE GENOMIC DNA]</scope>
</reference>
<evidence type="ECO:0000313" key="2">
    <source>
        <dbReference type="Proteomes" id="UP001163603"/>
    </source>
</evidence>
<accession>A0ACC0XDG8</accession>
<organism evidence="1 2">
    <name type="scientific">Pistacia integerrima</name>
    <dbReference type="NCBI Taxonomy" id="434235"/>
    <lineage>
        <taxon>Eukaryota</taxon>
        <taxon>Viridiplantae</taxon>
        <taxon>Streptophyta</taxon>
        <taxon>Embryophyta</taxon>
        <taxon>Tracheophyta</taxon>
        <taxon>Spermatophyta</taxon>
        <taxon>Magnoliopsida</taxon>
        <taxon>eudicotyledons</taxon>
        <taxon>Gunneridae</taxon>
        <taxon>Pentapetalae</taxon>
        <taxon>rosids</taxon>
        <taxon>malvids</taxon>
        <taxon>Sapindales</taxon>
        <taxon>Anacardiaceae</taxon>
        <taxon>Pistacia</taxon>
    </lineage>
</organism>
<evidence type="ECO:0000313" key="1">
    <source>
        <dbReference type="EMBL" id="KAJ0015254.1"/>
    </source>
</evidence>
<comment type="caution">
    <text evidence="1">The sequence shown here is derived from an EMBL/GenBank/DDBJ whole genome shotgun (WGS) entry which is preliminary data.</text>
</comment>
<dbReference type="Proteomes" id="UP001163603">
    <property type="component" value="Chromosome 13"/>
</dbReference>
<protein>
    <submittedName>
        <fullName evidence="1">Uncharacterized protein</fullName>
    </submittedName>
</protein>
<gene>
    <name evidence="1" type="ORF">Pint_19733</name>
</gene>